<dbReference type="RefSeq" id="WP_270037354.1">
    <property type="nucleotide sequence ID" value="NZ_JAPDOD010000001.1"/>
</dbReference>
<evidence type="ECO:0000313" key="2">
    <source>
        <dbReference type="Proteomes" id="UP001149140"/>
    </source>
</evidence>
<comment type="caution">
    <text evidence="1">The sequence shown here is derived from an EMBL/GenBank/DDBJ whole genome shotgun (WGS) entry which is preliminary data.</text>
</comment>
<dbReference type="Proteomes" id="UP001149140">
    <property type="component" value="Unassembled WGS sequence"/>
</dbReference>
<name>A0A9X3S2M3_9ACTN</name>
<gene>
    <name evidence="1" type="ORF">OM076_00660</name>
</gene>
<proteinExistence type="predicted"/>
<accession>A0A9X3S2M3</accession>
<organism evidence="1 2">
    <name type="scientific">Solirubrobacter ginsenosidimutans</name>
    <dbReference type="NCBI Taxonomy" id="490573"/>
    <lineage>
        <taxon>Bacteria</taxon>
        <taxon>Bacillati</taxon>
        <taxon>Actinomycetota</taxon>
        <taxon>Thermoleophilia</taxon>
        <taxon>Solirubrobacterales</taxon>
        <taxon>Solirubrobacteraceae</taxon>
        <taxon>Solirubrobacter</taxon>
    </lineage>
</organism>
<evidence type="ECO:0000313" key="1">
    <source>
        <dbReference type="EMBL" id="MDA0158758.1"/>
    </source>
</evidence>
<dbReference type="EMBL" id="JAPDOD010000001">
    <property type="protein sequence ID" value="MDA0158758.1"/>
    <property type="molecule type" value="Genomic_DNA"/>
</dbReference>
<sequence>MAYAKHTHLGEIARFNELARELGEPSAIPALFEVADRASPHHGFPISQTILDGGRDEPGEIGTILIAGREMLIVMWRFSLPDDQHPHVAIACDLAEIAVLPDVEVPDQWAQDARQAAHEWWDSLR</sequence>
<dbReference type="AlphaFoldDB" id="A0A9X3S2M3"/>
<keyword evidence="2" id="KW-1185">Reference proteome</keyword>
<reference evidence="1" key="1">
    <citation type="submission" date="2022-10" db="EMBL/GenBank/DDBJ databases">
        <title>The WGS of Solirubrobacter ginsenosidimutans DSM 21036.</title>
        <authorList>
            <person name="Jiang Z."/>
        </authorList>
    </citation>
    <scope>NUCLEOTIDE SEQUENCE</scope>
    <source>
        <strain evidence="1">DSM 21036</strain>
    </source>
</reference>
<protein>
    <submittedName>
        <fullName evidence="1">Uncharacterized protein</fullName>
    </submittedName>
</protein>